<proteinExistence type="inferred from homology"/>
<dbReference type="InterPro" id="IPR008794">
    <property type="entry name" value="Pro_racemase_fam"/>
</dbReference>
<reference evidence="2" key="1">
    <citation type="submission" date="2021-10" db="EMBL/GenBank/DDBJ databases">
        <title>Collection of gut derived symbiotic bacterial strains cultured from healthy donors.</title>
        <authorList>
            <person name="Lin H."/>
            <person name="Littmann E."/>
            <person name="Kohout C."/>
            <person name="Pamer E.G."/>
        </authorList>
    </citation>
    <scope>NUCLEOTIDE SEQUENCE</scope>
    <source>
        <strain evidence="2">DFI.5.2</strain>
    </source>
</reference>
<evidence type="ECO:0000313" key="2">
    <source>
        <dbReference type="EMBL" id="MCB8561358.1"/>
    </source>
</evidence>
<dbReference type="EMBL" id="JAJDKQ010000006">
    <property type="protein sequence ID" value="MCB8561358.1"/>
    <property type="molecule type" value="Genomic_DNA"/>
</dbReference>
<dbReference type="Proteomes" id="UP001197827">
    <property type="component" value="Unassembled WGS sequence"/>
</dbReference>
<evidence type="ECO:0000313" key="3">
    <source>
        <dbReference type="Proteomes" id="UP001197827"/>
    </source>
</evidence>
<dbReference type="PANTHER" id="PTHR33442:SF1">
    <property type="entry name" value="TRANS-3-HYDROXY-L-PROLINE DEHYDRATASE"/>
    <property type="match status" value="1"/>
</dbReference>
<dbReference type="Pfam" id="PF05544">
    <property type="entry name" value="Pro_racemase"/>
    <property type="match status" value="1"/>
</dbReference>
<comment type="similarity">
    <text evidence="1">Belongs to the proline racemase family.</text>
</comment>
<dbReference type="Gene3D" id="3.10.310.10">
    <property type="entry name" value="Diaminopimelate Epimerase, Chain A, domain 1"/>
    <property type="match status" value="1"/>
</dbReference>
<dbReference type="SUPFAM" id="SSF54506">
    <property type="entry name" value="Diaminopimelate epimerase-like"/>
    <property type="match status" value="1"/>
</dbReference>
<dbReference type="AlphaFoldDB" id="A0AAW4VI81"/>
<comment type="caution">
    <text evidence="2">The sequence shown here is derived from an EMBL/GenBank/DDBJ whole genome shotgun (WGS) entry which is preliminary data.</text>
</comment>
<evidence type="ECO:0000256" key="1">
    <source>
        <dbReference type="ARBA" id="ARBA00007529"/>
    </source>
</evidence>
<dbReference type="RefSeq" id="WP_158548217.1">
    <property type="nucleotide sequence ID" value="NZ_JAJDKQ010000006.1"/>
</dbReference>
<sequence>MNKKAICFKMIETHTLGEPTRIVAEGFPKYAAKSMMEYKEYLENNYDQYRSAHMCEPRGHKDMVGALLVEPISKKSGYRYHLHGC</sequence>
<organism evidence="2 3">
    <name type="scientific">Faecalibacillus intestinalis</name>
    <dbReference type="NCBI Taxonomy" id="1982626"/>
    <lineage>
        <taxon>Bacteria</taxon>
        <taxon>Bacillati</taxon>
        <taxon>Bacillota</taxon>
        <taxon>Erysipelotrichia</taxon>
        <taxon>Erysipelotrichales</taxon>
        <taxon>Coprobacillaceae</taxon>
        <taxon>Faecalibacillus</taxon>
    </lineage>
</organism>
<gene>
    <name evidence="2" type="ORF">LJD74_04930</name>
</gene>
<name>A0AAW4VI81_9FIRM</name>
<protein>
    <submittedName>
        <fullName evidence="2">Proline racemase family protein</fullName>
    </submittedName>
</protein>
<accession>A0AAW4VI81</accession>
<dbReference type="PANTHER" id="PTHR33442">
    <property type="entry name" value="TRANS-3-HYDROXY-L-PROLINE DEHYDRATASE"/>
    <property type="match status" value="1"/>
</dbReference>